<feature type="binding site" evidence="13">
    <location>
        <position position="97"/>
    </location>
    <ligand>
        <name>substrate</name>
    </ligand>
</feature>
<feature type="binding site" evidence="13">
    <location>
        <position position="135"/>
    </location>
    <ligand>
        <name>substrate</name>
    </ligand>
</feature>
<dbReference type="EMBL" id="JAOSLC020000003">
    <property type="protein sequence ID" value="MDD7915692.1"/>
    <property type="molecule type" value="Genomic_DNA"/>
</dbReference>
<proteinExistence type="inferred from homology"/>
<keyword evidence="11 13" id="KW-0520">NAD</keyword>
<keyword evidence="10 13" id="KW-0560">Oxidoreductase</keyword>
<evidence type="ECO:0000256" key="7">
    <source>
        <dbReference type="ARBA" id="ARBA00022605"/>
    </source>
</evidence>
<dbReference type="PANTHER" id="PTHR42979">
    <property type="entry name" value="3-ISOPROPYLMALATE DEHYDROGENASE"/>
    <property type="match status" value="1"/>
</dbReference>
<evidence type="ECO:0000313" key="16">
    <source>
        <dbReference type="EMBL" id="MDD7915692.1"/>
    </source>
</evidence>
<keyword evidence="13" id="KW-0464">Manganese</keyword>
<keyword evidence="8 13" id="KW-0479">Metal-binding</keyword>
<evidence type="ECO:0000313" key="17">
    <source>
        <dbReference type="Proteomes" id="UP001151478"/>
    </source>
</evidence>
<feature type="site" description="Important for catalysis" evidence="13">
    <location>
        <position position="189"/>
    </location>
</feature>
<evidence type="ECO:0000256" key="12">
    <source>
        <dbReference type="ARBA" id="ARBA00023304"/>
    </source>
</evidence>
<feature type="site" description="Important for catalysis" evidence="13">
    <location>
        <position position="142"/>
    </location>
</feature>
<sequence length="373" mass="40797">MKVTIAVIPGDGIGPEVINQAKKALNAVADTYNHVFIYKEAQMGACAIDETGNPLPEETLKICKKSDAILFGAIGDPKFDNDPTATVRPEQGLLRLRKELGLYCNVRPVKAYDKLIANSPLKEEIIKGTDIAIFRELTGGIYFGIKELSDDKKVAFDGCSYSEDEISRITHLAFKAAQNRRKKVTLVDKANVLETSRLWRKTVTDIAKEYKNVELEFLFVDNAAMQIILNPKQFDVILTENLFGDIISDEASVIGGSIGLLASSSIGDESALFEPIHGSFPQAKGKDIANPLASILSAAMMLEHLGLHEEADAIERAVEKSLSLGITTEDIKINDNFSASTSKVGDFIADYIANQEDSNLNFKNIHMGQSTII</sequence>
<feature type="binding site" evidence="13">
    <location>
        <position position="245"/>
    </location>
    <ligand>
        <name>Mg(2+)</name>
        <dbReference type="ChEBI" id="CHEBI:18420"/>
    </ligand>
</feature>
<keyword evidence="9 13" id="KW-0460">Magnesium</keyword>
<evidence type="ECO:0000256" key="5">
    <source>
        <dbReference type="ARBA" id="ARBA00011738"/>
    </source>
</evidence>
<evidence type="ECO:0000256" key="8">
    <source>
        <dbReference type="ARBA" id="ARBA00022723"/>
    </source>
</evidence>
<comment type="cofactor">
    <cofactor evidence="13 14">
        <name>Mg(2+)</name>
        <dbReference type="ChEBI" id="CHEBI:18420"/>
    </cofactor>
    <cofactor evidence="13 14">
        <name>Mn(2+)</name>
        <dbReference type="ChEBI" id="CHEBI:29035"/>
    </cofactor>
    <text evidence="13 14">Binds 1 Mg(2+) or Mn(2+) ion per subunit.</text>
</comment>
<dbReference type="GO" id="GO:0003862">
    <property type="term" value="F:3-isopropylmalate dehydrogenase activity"/>
    <property type="evidence" value="ECO:0007669"/>
    <property type="project" value="UniProtKB-EC"/>
</dbReference>
<keyword evidence="17" id="KW-1185">Reference proteome</keyword>
<evidence type="ECO:0000259" key="15">
    <source>
        <dbReference type="SMART" id="SM01329"/>
    </source>
</evidence>
<organism evidence="16 17">
    <name type="scientific">Polaribacter ponticola</name>
    <dbReference type="NCBI Taxonomy" id="2978475"/>
    <lineage>
        <taxon>Bacteria</taxon>
        <taxon>Pseudomonadati</taxon>
        <taxon>Bacteroidota</taxon>
        <taxon>Flavobacteriia</taxon>
        <taxon>Flavobacteriales</taxon>
        <taxon>Flavobacteriaceae</taxon>
    </lineage>
</organism>
<dbReference type="Pfam" id="PF00180">
    <property type="entry name" value="Iso_dh"/>
    <property type="match status" value="1"/>
</dbReference>
<comment type="pathway">
    <text evidence="3 13 14">Amino-acid biosynthesis; L-leucine biosynthesis; L-leucine from 3-methyl-2-oxobutanoate: step 3/4.</text>
</comment>
<keyword evidence="6 13" id="KW-0432">Leucine biosynthesis</keyword>
<evidence type="ECO:0000256" key="3">
    <source>
        <dbReference type="ARBA" id="ARBA00004762"/>
    </source>
</evidence>
<dbReference type="RefSeq" id="WP_265726577.1">
    <property type="nucleotide sequence ID" value="NZ_JAOSLC020000003.1"/>
</dbReference>
<comment type="caution">
    <text evidence="16">The sequence shown here is derived from an EMBL/GenBank/DDBJ whole genome shotgun (WGS) entry which is preliminary data.</text>
</comment>
<evidence type="ECO:0000256" key="13">
    <source>
        <dbReference type="HAMAP-Rule" id="MF_01033"/>
    </source>
</evidence>
<evidence type="ECO:0000256" key="2">
    <source>
        <dbReference type="ARBA" id="ARBA00001936"/>
    </source>
</evidence>
<name>A0ABT5SEL9_9FLAO</name>
<comment type="subcellular location">
    <subcellularLocation>
        <location evidence="13">Cytoplasm</location>
    </subcellularLocation>
</comment>
<comment type="similarity">
    <text evidence="4 13">Belongs to the isocitrate and isopropylmalate dehydrogenases family. LeuB type 1 subfamily.</text>
</comment>
<dbReference type="SMART" id="SM01329">
    <property type="entry name" value="Iso_dh"/>
    <property type="match status" value="1"/>
</dbReference>
<comment type="catalytic activity">
    <reaction evidence="1 13 14">
        <text>(2R,3S)-3-isopropylmalate + NAD(+) = 4-methyl-2-oxopentanoate + CO2 + NADH</text>
        <dbReference type="Rhea" id="RHEA:32271"/>
        <dbReference type="ChEBI" id="CHEBI:16526"/>
        <dbReference type="ChEBI" id="CHEBI:17865"/>
        <dbReference type="ChEBI" id="CHEBI:35121"/>
        <dbReference type="ChEBI" id="CHEBI:57540"/>
        <dbReference type="ChEBI" id="CHEBI:57945"/>
        <dbReference type="EC" id="1.1.1.85"/>
    </reaction>
</comment>
<feature type="domain" description="Isopropylmalate dehydrogenase-like" evidence="15">
    <location>
        <begin position="4"/>
        <end position="348"/>
    </location>
</feature>
<comment type="function">
    <text evidence="13 14">Catalyzes the oxidation of 3-carboxy-2-hydroxy-4-methylpentanoate (3-isopropylmalate) to 3-carboxy-4-methyl-2-oxopentanoate. The product decarboxylates to 4-methyl-2 oxopentanoate.</text>
</comment>
<comment type="cofactor">
    <cofactor evidence="2">
        <name>Mn(2+)</name>
        <dbReference type="ChEBI" id="CHEBI:29035"/>
    </cofactor>
</comment>
<comment type="subunit">
    <text evidence="5 13 14">Homodimer.</text>
</comment>
<evidence type="ECO:0000256" key="6">
    <source>
        <dbReference type="ARBA" id="ARBA00022430"/>
    </source>
</evidence>
<dbReference type="NCBIfam" id="TIGR00169">
    <property type="entry name" value="leuB"/>
    <property type="match status" value="1"/>
</dbReference>
<comment type="caution">
    <text evidence="13">Lacks conserved residue(s) required for the propagation of feature annotation.</text>
</comment>
<dbReference type="InterPro" id="IPR019818">
    <property type="entry name" value="IsoCit/isopropylmalate_DH_CS"/>
</dbReference>
<dbReference type="EC" id="1.1.1.85" evidence="13"/>
<dbReference type="SUPFAM" id="SSF53659">
    <property type="entry name" value="Isocitrate/Isopropylmalate dehydrogenase-like"/>
    <property type="match status" value="1"/>
</dbReference>
<feature type="binding site" evidence="13">
    <location>
        <position position="221"/>
    </location>
    <ligand>
        <name>substrate</name>
    </ligand>
</feature>
<accession>A0ABT5SEL9</accession>
<feature type="binding site" evidence="13">
    <location>
        <position position="249"/>
    </location>
    <ligand>
        <name>Mg(2+)</name>
        <dbReference type="ChEBI" id="CHEBI:18420"/>
    </ligand>
</feature>
<feature type="binding site" evidence="13">
    <location>
        <position position="221"/>
    </location>
    <ligand>
        <name>Mg(2+)</name>
        <dbReference type="ChEBI" id="CHEBI:18420"/>
    </ligand>
</feature>
<evidence type="ECO:0000256" key="10">
    <source>
        <dbReference type="ARBA" id="ARBA00023002"/>
    </source>
</evidence>
<dbReference type="HAMAP" id="MF_01033">
    <property type="entry name" value="LeuB_type1"/>
    <property type="match status" value="1"/>
</dbReference>
<evidence type="ECO:0000256" key="1">
    <source>
        <dbReference type="ARBA" id="ARBA00000624"/>
    </source>
</evidence>
<dbReference type="InterPro" id="IPR024084">
    <property type="entry name" value="IsoPropMal-DH-like_dom"/>
</dbReference>
<dbReference type="Proteomes" id="UP001151478">
    <property type="component" value="Unassembled WGS sequence"/>
</dbReference>
<dbReference type="Gene3D" id="3.40.718.10">
    <property type="entry name" value="Isopropylmalate Dehydrogenase"/>
    <property type="match status" value="1"/>
</dbReference>
<dbReference type="InterPro" id="IPR004429">
    <property type="entry name" value="Isopropylmalate_DH"/>
</dbReference>
<feature type="binding site" evidence="13">
    <location>
        <position position="107"/>
    </location>
    <ligand>
        <name>substrate</name>
    </ligand>
</feature>
<dbReference type="PANTHER" id="PTHR42979:SF1">
    <property type="entry name" value="3-ISOPROPYLMALATE DEHYDROGENASE"/>
    <property type="match status" value="1"/>
</dbReference>
<evidence type="ECO:0000256" key="14">
    <source>
        <dbReference type="RuleBase" id="RU004445"/>
    </source>
</evidence>
<gene>
    <name evidence="13 16" type="primary">leuB</name>
    <name evidence="16" type="ORF">N5A56_015260</name>
</gene>
<protein>
    <recommendedName>
        <fullName evidence="13">3-isopropylmalate dehydrogenase</fullName>
        <ecNumber evidence="13">1.1.1.85</ecNumber>
    </recommendedName>
    <alternativeName>
        <fullName evidence="13">3-IPM-DH</fullName>
    </alternativeName>
    <alternativeName>
        <fullName evidence="13">Beta-IPM dehydrogenase</fullName>
        <shortName evidence="13">IMDH</shortName>
    </alternativeName>
</protein>
<reference evidence="16" key="1">
    <citation type="submission" date="2023-02" db="EMBL/GenBank/DDBJ databases">
        <title>Polaribacter ponticola sp. nov., isolated from seawater.</title>
        <authorList>
            <person name="Baek J.H."/>
            <person name="Kim J.M."/>
            <person name="Choi D.G."/>
            <person name="Jeon C.O."/>
        </authorList>
    </citation>
    <scope>NUCLEOTIDE SEQUENCE</scope>
    <source>
        <strain evidence="16">MSW5</strain>
    </source>
</reference>
<keyword evidence="12 13" id="KW-0100">Branched-chain amino acid biosynthesis</keyword>
<keyword evidence="7 13" id="KW-0028">Amino-acid biosynthesis</keyword>
<keyword evidence="13" id="KW-0963">Cytoplasm</keyword>
<evidence type="ECO:0000256" key="9">
    <source>
        <dbReference type="ARBA" id="ARBA00022842"/>
    </source>
</evidence>
<evidence type="ECO:0000256" key="11">
    <source>
        <dbReference type="ARBA" id="ARBA00023027"/>
    </source>
</evidence>
<dbReference type="PROSITE" id="PS00470">
    <property type="entry name" value="IDH_IMDH"/>
    <property type="match status" value="1"/>
</dbReference>
<evidence type="ECO:0000256" key="4">
    <source>
        <dbReference type="ARBA" id="ARBA00008319"/>
    </source>
</evidence>